<dbReference type="InterPro" id="IPR000536">
    <property type="entry name" value="Nucl_hrmn_rcpt_lig-bd"/>
</dbReference>
<dbReference type="PROSITE" id="PS51030">
    <property type="entry name" value="NUCLEAR_REC_DBD_2"/>
    <property type="match status" value="1"/>
</dbReference>
<name>A0A7R9PT12_9ACAR</name>
<organism evidence="11">
    <name type="scientific">Medioppia subpectinata</name>
    <dbReference type="NCBI Taxonomy" id="1979941"/>
    <lineage>
        <taxon>Eukaryota</taxon>
        <taxon>Metazoa</taxon>
        <taxon>Ecdysozoa</taxon>
        <taxon>Arthropoda</taxon>
        <taxon>Chelicerata</taxon>
        <taxon>Arachnida</taxon>
        <taxon>Acari</taxon>
        <taxon>Acariformes</taxon>
        <taxon>Sarcoptiformes</taxon>
        <taxon>Oribatida</taxon>
        <taxon>Brachypylina</taxon>
        <taxon>Oppioidea</taxon>
        <taxon>Oppiidae</taxon>
        <taxon>Medioppia</taxon>
    </lineage>
</organism>
<evidence type="ECO:0000259" key="9">
    <source>
        <dbReference type="PROSITE" id="PS51030"/>
    </source>
</evidence>
<sequence>MTWNHFGAQTCKSCKPFFRRNALNYEEFKCRIDNKCVIDIKTRRSCRKCRLDKCLSVGMKPERIQSESQKEIVRNKIQAKYKEWIQNCGSNAGEDTTCTAEEYINDFCKEIDCQISNEKIDLLDIDEINDEFTSDQELTNDFCTELHDKDNDHQEISKLMNEIVVYNHKNTNQTNNIVVYEPPVGPIARNTHFTEWDDFRLIEIINYHKTSDIICKPRFKSIQFVDIKQWYSVMGMAYGLDVQKQVEMATYLRAFQGICENDRIALIKYGWFTLLCLHAMSYYDNNGEKWTMQLDDDHAGVLELELFKYHKHNVYCAYKLFLGRVIPEWDNDPILSYLLRAIVLFDPNRKHLINKNEIKVQQNNYIHTLQRYLLNKYGAECEAKLNTNK</sequence>
<dbReference type="Gene3D" id="1.10.565.10">
    <property type="entry name" value="Retinoid X Receptor"/>
    <property type="match status" value="1"/>
</dbReference>
<dbReference type="InterPro" id="IPR050234">
    <property type="entry name" value="Nuclear_hormone_rcpt_NR1"/>
</dbReference>
<evidence type="ECO:0000256" key="3">
    <source>
        <dbReference type="ARBA" id="ARBA00022833"/>
    </source>
</evidence>
<dbReference type="Pfam" id="PF00105">
    <property type="entry name" value="zf-C4"/>
    <property type="match status" value="1"/>
</dbReference>
<keyword evidence="7" id="KW-0675">Receptor</keyword>
<keyword evidence="6" id="KW-0804">Transcription</keyword>
<proteinExistence type="predicted"/>
<evidence type="ECO:0000259" key="10">
    <source>
        <dbReference type="PROSITE" id="PS51843"/>
    </source>
</evidence>
<keyword evidence="1" id="KW-0479">Metal-binding</keyword>
<dbReference type="GO" id="GO:0030154">
    <property type="term" value="P:cell differentiation"/>
    <property type="evidence" value="ECO:0007669"/>
    <property type="project" value="TreeGrafter"/>
</dbReference>
<keyword evidence="12" id="KW-1185">Reference proteome</keyword>
<keyword evidence="2" id="KW-0863">Zinc-finger</keyword>
<keyword evidence="4" id="KW-0805">Transcription regulation</keyword>
<feature type="domain" description="Nuclear receptor" evidence="9">
    <location>
        <begin position="1"/>
        <end position="66"/>
    </location>
</feature>
<keyword evidence="8" id="KW-0539">Nucleus</keyword>
<dbReference type="PROSITE" id="PS51843">
    <property type="entry name" value="NR_LBD"/>
    <property type="match status" value="1"/>
</dbReference>
<evidence type="ECO:0000313" key="12">
    <source>
        <dbReference type="Proteomes" id="UP000759131"/>
    </source>
</evidence>
<evidence type="ECO:0000313" key="11">
    <source>
        <dbReference type="EMBL" id="CAD7619571.1"/>
    </source>
</evidence>
<evidence type="ECO:0000256" key="7">
    <source>
        <dbReference type="ARBA" id="ARBA00023170"/>
    </source>
</evidence>
<dbReference type="Gene3D" id="3.30.50.10">
    <property type="entry name" value="Erythroid Transcription Factor GATA-1, subunit A"/>
    <property type="match status" value="1"/>
</dbReference>
<protein>
    <recommendedName>
        <fullName evidence="13">Nuclear receptor domain-containing protein</fullName>
    </recommendedName>
</protein>
<dbReference type="SMART" id="SM00399">
    <property type="entry name" value="ZnF_C4"/>
    <property type="match status" value="1"/>
</dbReference>
<dbReference type="PANTHER" id="PTHR24082:SF283">
    <property type="entry name" value="NUCLEAR HORMONE RECEPTOR HR96"/>
    <property type="match status" value="1"/>
</dbReference>
<dbReference type="EMBL" id="CAJPIZ010000011">
    <property type="protein sequence ID" value="CAG2100001.1"/>
    <property type="molecule type" value="Genomic_DNA"/>
</dbReference>
<keyword evidence="3" id="KW-0862">Zinc</keyword>
<dbReference type="AlphaFoldDB" id="A0A7R9PT12"/>
<evidence type="ECO:0000256" key="5">
    <source>
        <dbReference type="ARBA" id="ARBA00023125"/>
    </source>
</evidence>
<evidence type="ECO:0000256" key="8">
    <source>
        <dbReference type="ARBA" id="ARBA00023242"/>
    </source>
</evidence>
<dbReference type="GO" id="GO:0000978">
    <property type="term" value="F:RNA polymerase II cis-regulatory region sequence-specific DNA binding"/>
    <property type="evidence" value="ECO:0007669"/>
    <property type="project" value="TreeGrafter"/>
</dbReference>
<evidence type="ECO:0008006" key="13">
    <source>
        <dbReference type="Google" id="ProtNLM"/>
    </source>
</evidence>
<dbReference type="GO" id="GO:0000122">
    <property type="term" value="P:negative regulation of transcription by RNA polymerase II"/>
    <property type="evidence" value="ECO:0007669"/>
    <property type="project" value="TreeGrafter"/>
</dbReference>
<dbReference type="Proteomes" id="UP000759131">
    <property type="component" value="Unassembled WGS sequence"/>
</dbReference>
<dbReference type="EMBL" id="OC854586">
    <property type="protein sequence ID" value="CAD7619571.1"/>
    <property type="molecule type" value="Genomic_DNA"/>
</dbReference>
<reference evidence="11" key="1">
    <citation type="submission" date="2020-11" db="EMBL/GenBank/DDBJ databases">
        <authorList>
            <person name="Tran Van P."/>
        </authorList>
    </citation>
    <scope>NUCLEOTIDE SEQUENCE</scope>
</reference>
<dbReference type="InterPro" id="IPR035500">
    <property type="entry name" value="NHR-like_dom_sf"/>
</dbReference>
<dbReference type="PANTHER" id="PTHR24082">
    <property type="entry name" value="NUCLEAR HORMONE RECEPTOR"/>
    <property type="match status" value="1"/>
</dbReference>
<evidence type="ECO:0000256" key="2">
    <source>
        <dbReference type="ARBA" id="ARBA00022771"/>
    </source>
</evidence>
<evidence type="ECO:0000256" key="4">
    <source>
        <dbReference type="ARBA" id="ARBA00023015"/>
    </source>
</evidence>
<dbReference type="InterPro" id="IPR013088">
    <property type="entry name" value="Znf_NHR/GATA"/>
</dbReference>
<feature type="domain" description="NR LBD" evidence="10">
    <location>
        <begin position="200"/>
        <end position="389"/>
    </location>
</feature>
<dbReference type="SUPFAM" id="SSF48508">
    <property type="entry name" value="Nuclear receptor ligand-binding domain"/>
    <property type="match status" value="1"/>
</dbReference>
<dbReference type="InterPro" id="IPR001628">
    <property type="entry name" value="Znf_hrmn_rcpt"/>
</dbReference>
<dbReference type="GO" id="GO:0045944">
    <property type="term" value="P:positive regulation of transcription by RNA polymerase II"/>
    <property type="evidence" value="ECO:0007669"/>
    <property type="project" value="TreeGrafter"/>
</dbReference>
<dbReference type="OrthoDB" id="6352325at2759"/>
<dbReference type="PRINTS" id="PR00047">
    <property type="entry name" value="STROIDFINGER"/>
</dbReference>
<evidence type="ECO:0000256" key="6">
    <source>
        <dbReference type="ARBA" id="ARBA00023163"/>
    </source>
</evidence>
<dbReference type="SUPFAM" id="SSF57716">
    <property type="entry name" value="Glucocorticoid receptor-like (DNA-binding domain)"/>
    <property type="match status" value="1"/>
</dbReference>
<dbReference type="GO" id="GO:0008270">
    <property type="term" value="F:zinc ion binding"/>
    <property type="evidence" value="ECO:0007669"/>
    <property type="project" value="UniProtKB-KW"/>
</dbReference>
<accession>A0A7R9PT12</accession>
<gene>
    <name evidence="11" type="ORF">OSB1V03_LOCUS72</name>
</gene>
<keyword evidence="5" id="KW-0238">DNA-binding</keyword>
<dbReference type="GO" id="GO:0004879">
    <property type="term" value="F:nuclear receptor activity"/>
    <property type="evidence" value="ECO:0007669"/>
    <property type="project" value="TreeGrafter"/>
</dbReference>
<evidence type="ECO:0000256" key="1">
    <source>
        <dbReference type="ARBA" id="ARBA00022723"/>
    </source>
</evidence>